<dbReference type="GO" id="GO:0050416">
    <property type="term" value="F:formimidoylglutamate deiminase activity"/>
    <property type="evidence" value="ECO:0007669"/>
    <property type="project" value="UniProtKB-EC"/>
</dbReference>
<evidence type="ECO:0000256" key="3">
    <source>
        <dbReference type="ARBA" id="ARBA00022801"/>
    </source>
</evidence>
<dbReference type="EMBL" id="VOPW01000001">
    <property type="protein sequence ID" value="TXC67252.1"/>
    <property type="molecule type" value="Genomic_DNA"/>
</dbReference>
<dbReference type="GO" id="GO:0005829">
    <property type="term" value="C:cytosol"/>
    <property type="evidence" value="ECO:0007669"/>
    <property type="project" value="TreeGrafter"/>
</dbReference>
<dbReference type="Gene3D" id="3.20.20.140">
    <property type="entry name" value="Metal-dependent hydrolases"/>
    <property type="match status" value="1"/>
</dbReference>
<dbReference type="GO" id="GO:0019239">
    <property type="term" value="F:deaminase activity"/>
    <property type="evidence" value="ECO:0007669"/>
    <property type="project" value="TreeGrafter"/>
</dbReference>
<dbReference type="EC" id="3.5.3.13" evidence="6"/>
<proteinExistence type="predicted"/>
<evidence type="ECO:0000259" key="5">
    <source>
        <dbReference type="Pfam" id="PF01979"/>
    </source>
</evidence>
<comment type="caution">
    <text evidence="6">The sequence shown here is derived from an EMBL/GenBank/DDBJ whole genome shotgun (WGS) entry which is preliminary data.</text>
</comment>
<keyword evidence="2" id="KW-0479">Metal-binding</keyword>
<dbReference type="Proteomes" id="UP000321832">
    <property type="component" value="Unassembled WGS sequence"/>
</dbReference>
<protein>
    <submittedName>
        <fullName evidence="6">Formimidoylglutamate deiminase</fullName>
        <ecNumber evidence="6">3.5.3.13</ecNumber>
    </submittedName>
</protein>
<accession>A0A5C6U2K9</accession>
<dbReference type="Gene3D" id="2.30.40.10">
    <property type="entry name" value="Urease, subunit C, domain 1"/>
    <property type="match status" value="1"/>
</dbReference>
<dbReference type="InterPro" id="IPR011059">
    <property type="entry name" value="Metal-dep_hydrolase_composite"/>
</dbReference>
<keyword evidence="3 6" id="KW-0378">Hydrolase</keyword>
<dbReference type="AlphaFoldDB" id="A0A5C6U2K9"/>
<keyword evidence="4" id="KW-0862">Zinc</keyword>
<evidence type="ECO:0000256" key="2">
    <source>
        <dbReference type="ARBA" id="ARBA00022723"/>
    </source>
</evidence>
<dbReference type="InterPro" id="IPR051607">
    <property type="entry name" value="Metallo-dep_hydrolases"/>
</dbReference>
<dbReference type="NCBIfam" id="NF006681">
    <property type="entry name" value="PRK09229.1-2"/>
    <property type="match status" value="1"/>
</dbReference>
<dbReference type="InterPro" id="IPR006680">
    <property type="entry name" value="Amidohydro-rel"/>
</dbReference>
<keyword evidence="7" id="KW-1185">Reference proteome</keyword>
<sequence length="445" mass="48202">MNRLFAEHALLPAGFAERVLLSWDTAGALTAVQSGAECPPDVPRAGGLVVPGLPNLHSHAFQRAFAGLTEYRAIAQDSFWSWRDLMYRFAGAITPDDLEAIATQLYIEMLRAGFTSVCEFHYVHHDPAGRPYADRAEMSLRLVAAARRAGIGLTMLPVLYQTSGFGAKPPREDQKRFLNGVDGLLRIVEAVRANGVRTGVAPHSLRAVPPEALAELLAGLDAIDASAPVHIHIAEQMQEVRDSLAHTGARPLQWLLDHAPVDTRWCLVHATHLDDVEREGAAHRGAVIGLCPTTEANLGDGLFDLPAWQGAWGIGSDSHASVDAAEELRWLEYGQRLARQQRNVMVAEDLWRCAVAGGAQAAGRNVAGLEAGQQADWVVLADAMFEGLTPAQQLATHLFASHRRDAVAQVWVAGRCVVDNGRHAEAEAAERGFLAARARLLEALR</sequence>
<dbReference type="NCBIfam" id="TIGR02022">
    <property type="entry name" value="hutF"/>
    <property type="match status" value="1"/>
</dbReference>
<evidence type="ECO:0000313" key="7">
    <source>
        <dbReference type="Proteomes" id="UP000321832"/>
    </source>
</evidence>
<organism evidence="6 7">
    <name type="scientific">Piscinibacter aquaticus</name>
    <dbReference type="NCBI Taxonomy" id="392597"/>
    <lineage>
        <taxon>Bacteria</taxon>
        <taxon>Pseudomonadati</taxon>
        <taxon>Pseudomonadota</taxon>
        <taxon>Betaproteobacteria</taxon>
        <taxon>Burkholderiales</taxon>
        <taxon>Sphaerotilaceae</taxon>
        <taxon>Piscinibacter</taxon>
    </lineage>
</organism>
<dbReference type="Pfam" id="PF01979">
    <property type="entry name" value="Amidohydro_1"/>
    <property type="match status" value="1"/>
</dbReference>
<gene>
    <name evidence="6" type="ORF">FSC37_20765</name>
</gene>
<name>A0A5C6U2K9_9BURK</name>
<feature type="domain" description="Amidohydrolase-related" evidence="5">
    <location>
        <begin position="48"/>
        <end position="417"/>
    </location>
</feature>
<comment type="cofactor">
    <cofactor evidence="1">
        <name>Zn(2+)</name>
        <dbReference type="ChEBI" id="CHEBI:29105"/>
    </cofactor>
</comment>
<dbReference type="NCBIfam" id="NF006684">
    <property type="entry name" value="PRK09229.1-5"/>
    <property type="match status" value="1"/>
</dbReference>
<reference evidence="6 7" key="1">
    <citation type="submission" date="2019-08" db="EMBL/GenBank/DDBJ databases">
        <authorList>
            <person name="Khan S.A."/>
            <person name="Jeon C.O."/>
            <person name="Jeong S.E."/>
        </authorList>
    </citation>
    <scope>NUCLEOTIDE SEQUENCE [LARGE SCALE GENOMIC DNA]</scope>
    <source>
        <strain evidence="7">IMCC1728</strain>
    </source>
</reference>
<evidence type="ECO:0000256" key="4">
    <source>
        <dbReference type="ARBA" id="ARBA00022833"/>
    </source>
</evidence>
<dbReference type="PANTHER" id="PTHR11271">
    <property type="entry name" value="GUANINE DEAMINASE"/>
    <property type="match status" value="1"/>
</dbReference>
<dbReference type="PANTHER" id="PTHR11271:SF48">
    <property type="entry name" value="AMIDOHYDROLASE-RELATED DOMAIN-CONTAINING PROTEIN"/>
    <property type="match status" value="1"/>
</dbReference>
<dbReference type="InterPro" id="IPR010252">
    <property type="entry name" value="HutF"/>
</dbReference>
<dbReference type="SUPFAM" id="SSF51556">
    <property type="entry name" value="Metallo-dependent hydrolases"/>
    <property type="match status" value="1"/>
</dbReference>
<dbReference type="SUPFAM" id="SSF51338">
    <property type="entry name" value="Composite domain of metallo-dependent hydrolases"/>
    <property type="match status" value="1"/>
</dbReference>
<evidence type="ECO:0000256" key="1">
    <source>
        <dbReference type="ARBA" id="ARBA00001947"/>
    </source>
</evidence>
<dbReference type="GO" id="GO:0046872">
    <property type="term" value="F:metal ion binding"/>
    <property type="evidence" value="ECO:0007669"/>
    <property type="project" value="UniProtKB-KW"/>
</dbReference>
<evidence type="ECO:0000313" key="6">
    <source>
        <dbReference type="EMBL" id="TXC67252.1"/>
    </source>
</evidence>
<dbReference type="InterPro" id="IPR032466">
    <property type="entry name" value="Metal_Hydrolase"/>
</dbReference>